<evidence type="ECO:0000313" key="2">
    <source>
        <dbReference type="Proteomes" id="UP001281147"/>
    </source>
</evidence>
<accession>A0ACC3MKX0</accession>
<name>A0ACC3MKX0_9PEZI</name>
<gene>
    <name evidence="1" type="primary">GEP3_2</name>
    <name evidence="1" type="ORF">LTR37_017412</name>
</gene>
<proteinExistence type="predicted"/>
<organism evidence="1 2">
    <name type="scientific">Vermiconidia calcicola</name>
    <dbReference type="NCBI Taxonomy" id="1690605"/>
    <lineage>
        <taxon>Eukaryota</taxon>
        <taxon>Fungi</taxon>
        <taxon>Dikarya</taxon>
        <taxon>Ascomycota</taxon>
        <taxon>Pezizomycotina</taxon>
        <taxon>Dothideomycetes</taxon>
        <taxon>Dothideomycetidae</taxon>
        <taxon>Mycosphaerellales</taxon>
        <taxon>Extremaceae</taxon>
        <taxon>Vermiconidia</taxon>
    </lineage>
</organism>
<comment type="caution">
    <text evidence="1">The sequence shown here is derived from an EMBL/GenBank/DDBJ whole genome shotgun (WGS) entry which is preliminary data.</text>
</comment>
<dbReference type="Proteomes" id="UP001281147">
    <property type="component" value="Unassembled WGS sequence"/>
</dbReference>
<sequence>MLKLLRASTRFVSTGQGTQSARCDRLWLSGAVGRRRSTRRWDERSRRLFTSLSSRQQDASLAVGTGAQLQEHEVPPVSSKSSGGAKKLPIVCPGCGAHSQIVDAEAAGFYGSKRAERDVQKPSNKRQEDEVFNRALHSGALAGDSDMPAPKITTAQTADIPICERCHNLLYQSKGTSIIHPSMQSIQQIIEESPHKQNHIYHVLDAADFPMSLIPNLISALHLPRLRTQNRRSKSMNYIRGRTAEVSFIITRSDLLAPKKEQVDSLLPYLREVLRESLGRSGRDIRLGNVRCVSAHRGWWTKNVKEDIWNRGGAGWMVGKVNVGKSALYEVVFPKGRNQEEVNVRSVRETEKRTSQGGFNALEGNVEERRMATQQAVAEQRAAFGDSPAESSDSQEATRSALYDPHGFQESELEIEDQDVDEEPYIDETSLLPPAQVEMAYPRMPIVSSLPGTTASPIRIPFGNGKGELIDLPGIDRSSLDAYVKPEHRNELVMKSRVTPEQYTIKPGQSILLGGMIRITPKNDDLIFLAYPFVPLKPHVTSSEKAAAIQTGVHPDGEPYTGTVEGIATDSTKQNTRSAGSFKLEWDVTKLRAGPLTNRDAGKQKVTNLPFIVYSADILIEGVGWVELICQVRNRHKSFISEPVVDAFGESSLKREVPTVPEVEVWSPVGKFVGVRRPMNAWVLGGSKKGPKHARRGRPRYTIDFQRRKEGGARGGARGVAEVE</sequence>
<reference evidence="1" key="1">
    <citation type="submission" date="2023-07" db="EMBL/GenBank/DDBJ databases">
        <title>Black Yeasts Isolated from many extreme environments.</title>
        <authorList>
            <person name="Coleine C."/>
            <person name="Stajich J.E."/>
            <person name="Selbmann L."/>
        </authorList>
    </citation>
    <scope>NUCLEOTIDE SEQUENCE</scope>
    <source>
        <strain evidence="1">CCFEE 5714</strain>
    </source>
</reference>
<dbReference type="EMBL" id="JAUTXU010000225">
    <property type="protein sequence ID" value="KAK3697466.1"/>
    <property type="molecule type" value="Genomic_DNA"/>
</dbReference>
<keyword evidence="2" id="KW-1185">Reference proteome</keyword>
<evidence type="ECO:0000313" key="1">
    <source>
        <dbReference type="EMBL" id="KAK3697466.1"/>
    </source>
</evidence>
<protein>
    <submittedName>
        <fullName evidence="1">Mitochondrial ribosome small subunit biogenesis protein</fullName>
    </submittedName>
</protein>